<accession>A0A917ALQ2</accession>
<dbReference type="SMART" id="SM00028">
    <property type="entry name" value="TPR"/>
    <property type="match status" value="3"/>
</dbReference>
<feature type="chain" id="PRO_5038031028" description="Flp pilus assembly protein TadD, contains TPR repeats" evidence="1">
    <location>
        <begin position="20"/>
        <end position="285"/>
    </location>
</feature>
<dbReference type="RefSeq" id="WP_095595526.1">
    <property type="nucleotide sequence ID" value="NZ_BMKN01000003.1"/>
</dbReference>
<feature type="signal peptide" evidence="1">
    <location>
        <begin position="1"/>
        <end position="19"/>
    </location>
</feature>
<sequence>MRRSSVLMLCLASTVLVSACTKSAEEDVDRAVQDVINSDRNAINEIMIRSANPNEAAAYFKRELAKDPDNIDFRRGLAVSLVRGGRSVEGMSAWKKVVEHPQSTSEDKVELADASIRAGEWKAAEAALNSTPPTHETFKRYRLEAMIADSKQDWPRADSYYETAISLTTRPASVLNNWGYSKLSRGDNQGAEKLFAEALTYDQGMFTAKNNLVLARAKQRKYQLPVIPMSQVEEAQLLHTMALAAIKQGDVDTGRGLLQEAIEVHPQYFEPAVRALESLEKDVTL</sequence>
<keyword evidence="1" id="KW-0732">Signal</keyword>
<gene>
    <name evidence="2" type="ORF">GCM10011517_29720</name>
</gene>
<evidence type="ECO:0000313" key="3">
    <source>
        <dbReference type="Proteomes" id="UP000606730"/>
    </source>
</evidence>
<dbReference type="OrthoDB" id="7819234at2"/>
<organism evidence="2 3">
    <name type="scientific">Actibacterium pelagium</name>
    <dbReference type="NCBI Taxonomy" id="2029103"/>
    <lineage>
        <taxon>Bacteria</taxon>
        <taxon>Pseudomonadati</taxon>
        <taxon>Pseudomonadota</taxon>
        <taxon>Alphaproteobacteria</taxon>
        <taxon>Rhodobacterales</taxon>
        <taxon>Roseobacteraceae</taxon>
        <taxon>Actibacterium</taxon>
    </lineage>
</organism>
<evidence type="ECO:0000256" key="1">
    <source>
        <dbReference type="SAM" id="SignalP"/>
    </source>
</evidence>
<comment type="caution">
    <text evidence="2">The sequence shown here is derived from an EMBL/GenBank/DDBJ whole genome shotgun (WGS) entry which is preliminary data.</text>
</comment>
<dbReference type="SUPFAM" id="SSF48452">
    <property type="entry name" value="TPR-like"/>
    <property type="match status" value="1"/>
</dbReference>
<dbReference type="InterPro" id="IPR011990">
    <property type="entry name" value="TPR-like_helical_dom_sf"/>
</dbReference>
<dbReference type="EMBL" id="BMKN01000003">
    <property type="protein sequence ID" value="GGE60206.1"/>
    <property type="molecule type" value="Genomic_DNA"/>
</dbReference>
<dbReference type="Pfam" id="PF13174">
    <property type="entry name" value="TPR_6"/>
    <property type="match status" value="1"/>
</dbReference>
<dbReference type="PROSITE" id="PS51257">
    <property type="entry name" value="PROKAR_LIPOPROTEIN"/>
    <property type="match status" value="1"/>
</dbReference>
<dbReference type="AlphaFoldDB" id="A0A917ALQ2"/>
<reference evidence="2" key="1">
    <citation type="journal article" date="2014" name="Int. J. Syst. Evol. Microbiol.">
        <title>Complete genome sequence of Corynebacterium casei LMG S-19264T (=DSM 44701T), isolated from a smear-ripened cheese.</title>
        <authorList>
            <consortium name="US DOE Joint Genome Institute (JGI-PGF)"/>
            <person name="Walter F."/>
            <person name="Albersmeier A."/>
            <person name="Kalinowski J."/>
            <person name="Ruckert C."/>
        </authorList>
    </citation>
    <scope>NUCLEOTIDE SEQUENCE</scope>
    <source>
        <strain evidence="2">CGMCC 1.16012</strain>
    </source>
</reference>
<dbReference type="Pfam" id="PF13432">
    <property type="entry name" value="TPR_16"/>
    <property type="match status" value="1"/>
</dbReference>
<evidence type="ECO:0000313" key="2">
    <source>
        <dbReference type="EMBL" id="GGE60206.1"/>
    </source>
</evidence>
<dbReference type="InterPro" id="IPR019734">
    <property type="entry name" value="TPR_rpt"/>
</dbReference>
<evidence type="ECO:0008006" key="4">
    <source>
        <dbReference type="Google" id="ProtNLM"/>
    </source>
</evidence>
<proteinExistence type="predicted"/>
<protein>
    <recommendedName>
        <fullName evidence="4">Flp pilus assembly protein TadD, contains TPR repeats</fullName>
    </recommendedName>
</protein>
<reference evidence="2" key="2">
    <citation type="submission" date="2020-09" db="EMBL/GenBank/DDBJ databases">
        <authorList>
            <person name="Sun Q."/>
            <person name="Zhou Y."/>
        </authorList>
    </citation>
    <scope>NUCLEOTIDE SEQUENCE</scope>
    <source>
        <strain evidence="2">CGMCC 1.16012</strain>
    </source>
</reference>
<dbReference type="Gene3D" id="1.25.40.10">
    <property type="entry name" value="Tetratricopeptide repeat domain"/>
    <property type="match status" value="2"/>
</dbReference>
<name>A0A917ALQ2_9RHOB</name>
<keyword evidence="3" id="KW-1185">Reference proteome</keyword>
<dbReference type="Proteomes" id="UP000606730">
    <property type="component" value="Unassembled WGS sequence"/>
</dbReference>